<dbReference type="PANTHER" id="PTHR13966:SF5">
    <property type="entry name" value="ENDONUCLEASE G, MITOCHONDRIAL"/>
    <property type="match status" value="1"/>
</dbReference>
<organism evidence="3 4">
    <name type="scientific">Stenomitos frigidus AS-A4</name>
    <dbReference type="NCBI Taxonomy" id="2933935"/>
    <lineage>
        <taxon>Bacteria</taxon>
        <taxon>Bacillati</taxon>
        <taxon>Cyanobacteriota</taxon>
        <taxon>Cyanophyceae</taxon>
        <taxon>Leptolyngbyales</taxon>
        <taxon>Leptolyngbyaceae</taxon>
        <taxon>Stenomitos</taxon>
    </lineage>
</organism>
<dbReference type="Pfam" id="PF01223">
    <property type="entry name" value="Endonuclease_NS"/>
    <property type="match status" value="1"/>
</dbReference>
<evidence type="ECO:0000259" key="1">
    <source>
        <dbReference type="SMART" id="SM00477"/>
    </source>
</evidence>
<name>A0ABV0KRA5_9CYAN</name>
<feature type="domain" description="DNA/RNA non-specific endonuclease/pyrophosphatase/phosphodiesterase" evidence="2">
    <location>
        <begin position="63"/>
        <end position="274"/>
    </location>
</feature>
<dbReference type="InterPro" id="IPR044929">
    <property type="entry name" value="DNA/RNA_non-sp_Endonuclease_sf"/>
</dbReference>
<evidence type="ECO:0000313" key="4">
    <source>
        <dbReference type="Proteomes" id="UP001476950"/>
    </source>
</evidence>
<evidence type="ECO:0000313" key="3">
    <source>
        <dbReference type="EMBL" id="MEP1061767.1"/>
    </source>
</evidence>
<evidence type="ECO:0000259" key="2">
    <source>
        <dbReference type="SMART" id="SM00892"/>
    </source>
</evidence>
<accession>A0ABV0KRA5</accession>
<dbReference type="SUPFAM" id="SSF54060">
    <property type="entry name" value="His-Me finger endonucleases"/>
    <property type="match status" value="1"/>
</dbReference>
<sequence>MSKLLWQGRKVLNTLLGALVLALIGCFGVLALADLNYGSVHLLLGNPSQATLVNTNASNYLMLKPEYALSYNRERGLPNWVSWQLNAAWLGDAPRQNNFRPDPALPSRWYRVTPANYTNSGFDRGHLLSSEDRGVSVAANAATFLMTNILPQAPDNNRGPWVQFETYCRELVKQGKELYIVAGGTGFGGTGEKGALTTLANGKVVVPAATWKVVLVLDKPRLKLQGVTQQTRTIAVVMPNEQGIRNRAWRDFRQSVDTVEGLTGYDFFSNVPPAAQAAIEAAVDTL</sequence>
<dbReference type="InterPro" id="IPR020821">
    <property type="entry name" value="ENPP1-3/EXOG-like_nuc-like"/>
</dbReference>
<comment type="caution">
    <text evidence="3">The sequence shown here is derived from an EMBL/GenBank/DDBJ whole genome shotgun (WGS) entry which is preliminary data.</text>
</comment>
<dbReference type="RefSeq" id="WP_190451781.1">
    <property type="nucleotide sequence ID" value="NZ_JAMPLM010000043.1"/>
</dbReference>
<dbReference type="SMART" id="SM00477">
    <property type="entry name" value="NUC"/>
    <property type="match status" value="1"/>
</dbReference>
<dbReference type="SMART" id="SM00892">
    <property type="entry name" value="Endonuclease_NS"/>
    <property type="match status" value="1"/>
</dbReference>
<dbReference type="Proteomes" id="UP001476950">
    <property type="component" value="Unassembled WGS sequence"/>
</dbReference>
<dbReference type="InterPro" id="IPR001604">
    <property type="entry name" value="Endo_G_ENPP1-like_dom"/>
</dbReference>
<dbReference type="PROSITE" id="PS51257">
    <property type="entry name" value="PROKAR_LIPOPROTEIN"/>
    <property type="match status" value="1"/>
</dbReference>
<reference evidence="3 4" key="1">
    <citation type="submission" date="2022-04" db="EMBL/GenBank/DDBJ databases">
        <title>Positive selection, recombination, and allopatry shape intraspecific diversity of widespread and dominant cyanobacteria.</title>
        <authorList>
            <person name="Wei J."/>
            <person name="Shu W."/>
            <person name="Hu C."/>
        </authorList>
    </citation>
    <scope>NUCLEOTIDE SEQUENCE [LARGE SCALE GENOMIC DNA]</scope>
    <source>
        <strain evidence="3 4">AS-A4</strain>
    </source>
</reference>
<proteinExistence type="predicted"/>
<dbReference type="InterPro" id="IPR044925">
    <property type="entry name" value="His-Me_finger_sf"/>
</dbReference>
<protein>
    <submittedName>
        <fullName evidence="3">DNA/RNA non-specific endonuclease</fullName>
    </submittedName>
</protein>
<feature type="domain" description="ENPP1-3/EXOG-like endonuclease/phosphodiesterase" evidence="1">
    <location>
        <begin position="64"/>
        <end position="274"/>
    </location>
</feature>
<keyword evidence="3" id="KW-0378">Hydrolase</keyword>
<keyword evidence="3" id="KW-0255">Endonuclease</keyword>
<keyword evidence="3" id="KW-0540">Nuclease</keyword>
<dbReference type="PANTHER" id="PTHR13966">
    <property type="entry name" value="ENDONUCLEASE RELATED"/>
    <property type="match status" value="1"/>
</dbReference>
<gene>
    <name evidence="3" type="ORF">NDI38_25685</name>
</gene>
<dbReference type="InterPro" id="IPR040255">
    <property type="entry name" value="Non-specific_endonuclease"/>
</dbReference>
<dbReference type="GO" id="GO:0004519">
    <property type="term" value="F:endonuclease activity"/>
    <property type="evidence" value="ECO:0007669"/>
    <property type="project" value="UniProtKB-KW"/>
</dbReference>
<dbReference type="EMBL" id="JAMPLM010000043">
    <property type="protein sequence ID" value="MEP1061767.1"/>
    <property type="molecule type" value="Genomic_DNA"/>
</dbReference>
<keyword evidence="4" id="KW-1185">Reference proteome</keyword>
<dbReference type="Gene3D" id="3.40.570.10">
    <property type="entry name" value="Extracellular Endonuclease, subunit A"/>
    <property type="match status" value="1"/>
</dbReference>
<dbReference type="CDD" id="cd00091">
    <property type="entry name" value="NUC"/>
    <property type="match status" value="1"/>
</dbReference>